<reference evidence="5" key="2">
    <citation type="submission" date="2020-12" db="UniProtKB">
        <authorList>
            <consortium name="WormBaseParasite"/>
        </authorList>
    </citation>
    <scope>IDENTIFICATION</scope>
</reference>
<dbReference type="Proteomes" id="UP000035682">
    <property type="component" value="Unplaced"/>
</dbReference>
<keyword evidence="4" id="KW-1185">Reference proteome</keyword>
<dbReference type="GeneID" id="36382180"/>
<dbReference type="RefSeq" id="XP_024509008.1">
    <property type="nucleotide sequence ID" value="XM_024643327.1"/>
</dbReference>
<evidence type="ECO:0000313" key="4">
    <source>
        <dbReference type="Proteomes" id="UP000035682"/>
    </source>
</evidence>
<dbReference type="OrthoDB" id="5853853at2759"/>
<name>A0A090LNR2_STRRB</name>
<keyword evidence="2" id="KW-0732">Signal</keyword>
<sequence length="193" mass="22230">MKYTLAFSLYLISIISGNLYKESITGCNSHCTLDDINDINCWRNNLQFYGKILVGQFRNYVSTQAKIYTIESDPNFDVFINKSIDSMDAVKRSGYEDEHKIINKSVITDVVKVLIEDVKKLTDDKNFLNDKNIHLDTVCPTGCEVNYNVYLGLSIASIILNVLFVISYFILMNIKERLDLIEYNEKESSYTEQ</sequence>
<evidence type="ECO:0000256" key="1">
    <source>
        <dbReference type="SAM" id="Phobius"/>
    </source>
</evidence>
<keyword evidence="1" id="KW-0472">Membrane</keyword>
<evidence type="ECO:0000313" key="6">
    <source>
        <dbReference type="WormBase" id="SRAE_2000445500"/>
    </source>
</evidence>
<keyword evidence="1" id="KW-0812">Transmembrane</keyword>
<reference evidence="3 4" key="1">
    <citation type="submission" date="2014-09" db="EMBL/GenBank/DDBJ databases">
        <authorList>
            <person name="Martin A.A."/>
        </authorList>
    </citation>
    <scope>NUCLEOTIDE SEQUENCE</scope>
    <source>
        <strain evidence="4">ED321</strain>
        <strain evidence="3">ED321 Heterogonic</strain>
    </source>
</reference>
<feature type="signal peptide" evidence="2">
    <location>
        <begin position="1"/>
        <end position="17"/>
    </location>
</feature>
<evidence type="ECO:0000313" key="5">
    <source>
        <dbReference type="WBParaSite" id="SRAE_2000445500.1"/>
    </source>
</evidence>
<accession>A0A090LNR2</accession>
<evidence type="ECO:0000256" key="2">
    <source>
        <dbReference type="SAM" id="SignalP"/>
    </source>
</evidence>
<dbReference type="OMA" id="TLFGIMR"/>
<dbReference type="AlphaFoldDB" id="A0A090LNR2"/>
<gene>
    <name evidence="3 5 6" type="ORF">SRAE_2000445500</name>
</gene>
<proteinExistence type="predicted"/>
<organism evidence="3">
    <name type="scientific">Strongyloides ratti</name>
    <name type="common">Parasitic roundworm</name>
    <dbReference type="NCBI Taxonomy" id="34506"/>
    <lineage>
        <taxon>Eukaryota</taxon>
        <taxon>Metazoa</taxon>
        <taxon>Ecdysozoa</taxon>
        <taxon>Nematoda</taxon>
        <taxon>Chromadorea</taxon>
        <taxon>Rhabditida</taxon>
        <taxon>Tylenchina</taxon>
        <taxon>Panagrolaimomorpha</taxon>
        <taxon>Strongyloidoidea</taxon>
        <taxon>Strongyloididae</taxon>
        <taxon>Strongyloides</taxon>
    </lineage>
</organism>
<feature type="chain" id="PRO_5015031150" evidence="2">
    <location>
        <begin position="18"/>
        <end position="193"/>
    </location>
</feature>
<feature type="transmembrane region" description="Helical" evidence="1">
    <location>
        <begin position="149"/>
        <end position="171"/>
    </location>
</feature>
<dbReference type="EMBL" id="LN609529">
    <property type="protein sequence ID" value="CEF69809.1"/>
    <property type="molecule type" value="Genomic_DNA"/>
</dbReference>
<dbReference type="CTD" id="36382180"/>
<dbReference type="WormBase" id="SRAE_2000445500">
    <property type="protein sequence ID" value="SRP02982"/>
    <property type="gene ID" value="WBGene00264687"/>
</dbReference>
<evidence type="ECO:0000313" key="3">
    <source>
        <dbReference type="EMBL" id="CEF69809.1"/>
    </source>
</evidence>
<protein>
    <submittedName>
        <fullName evidence="3 5">Uncharacterized protein</fullName>
    </submittedName>
</protein>
<dbReference type="WBParaSite" id="SRAE_2000445500.1">
    <property type="protein sequence ID" value="SRAE_2000445500.1"/>
    <property type="gene ID" value="WBGene00264687"/>
</dbReference>
<keyword evidence="1" id="KW-1133">Transmembrane helix</keyword>